<evidence type="ECO:0000313" key="2">
    <source>
        <dbReference type="EMBL" id="KAH0903256.1"/>
    </source>
</evidence>
<keyword evidence="3" id="KW-1185">Reference proteome</keyword>
<protein>
    <submittedName>
        <fullName evidence="2">Uncharacterized protein</fullName>
    </submittedName>
</protein>
<feature type="region of interest" description="Disordered" evidence="1">
    <location>
        <begin position="27"/>
        <end position="53"/>
    </location>
</feature>
<sequence length="224" mass="25831">MTVDEHNEPSDDAQRVAELQKQVDEKLSQLQSENTVLRDQNQARSRACNKKRRPEIRMMMSSERWNFLLQFAISSTPITDKGPMGKKLSPPTDGRSSPKVEPLRFSISAVRSKEDSKESIDSRASFPTLCLERTLFWLVYSIIHLLKSFSLLLTSNPHEILTNKYILPAYPSFRSTHKDPTQKSPNKIHDLPLFPILKIIALHTKLRVRQDHSINHQIRLIQPL</sequence>
<comment type="caution">
    <text evidence="2">The sequence shown here is derived from an EMBL/GenBank/DDBJ whole genome shotgun (WGS) entry which is preliminary data.</text>
</comment>
<evidence type="ECO:0000313" key="3">
    <source>
        <dbReference type="Proteomes" id="UP000824890"/>
    </source>
</evidence>
<gene>
    <name evidence="2" type="ORF">HID58_042759</name>
</gene>
<reference evidence="2 3" key="1">
    <citation type="submission" date="2021-05" db="EMBL/GenBank/DDBJ databases">
        <title>Genome Assembly of Synthetic Allotetraploid Brassica napus Reveals Homoeologous Exchanges between Subgenomes.</title>
        <authorList>
            <person name="Davis J.T."/>
        </authorList>
    </citation>
    <scope>NUCLEOTIDE SEQUENCE [LARGE SCALE GENOMIC DNA]</scope>
    <source>
        <strain evidence="3">cv. Da-Ae</strain>
        <tissue evidence="2">Seedling</tissue>
    </source>
</reference>
<organism evidence="2 3">
    <name type="scientific">Brassica napus</name>
    <name type="common">Rape</name>
    <dbReference type="NCBI Taxonomy" id="3708"/>
    <lineage>
        <taxon>Eukaryota</taxon>
        <taxon>Viridiplantae</taxon>
        <taxon>Streptophyta</taxon>
        <taxon>Embryophyta</taxon>
        <taxon>Tracheophyta</taxon>
        <taxon>Spermatophyta</taxon>
        <taxon>Magnoliopsida</taxon>
        <taxon>eudicotyledons</taxon>
        <taxon>Gunneridae</taxon>
        <taxon>Pentapetalae</taxon>
        <taxon>rosids</taxon>
        <taxon>malvids</taxon>
        <taxon>Brassicales</taxon>
        <taxon>Brassicaceae</taxon>
        <taxon>Brassiceae</taxon>
        <taxon>Brassica</taxon>
    </lineage>
</organism>
<name>A0ABQ8BEL4_BRANA</name>
<feature type="non-terminal residue" evidence="2">
    <location>
        <position position="224"/>
    </location>
</feature>
<feature type="region of interest" description="Disordered" evidence="1">
    <location>
        <begin position="78"/>
        <end position="101"/>
    </location>
</feature>
<dbReference type="EMBL" id="JAGKQM010000011">
    <property type="protein sequence ID" value="KAH0903256.1"/>
    <property type="molecule type" value="Genomic_DNA"/>
</dbReference>
<dbReference type="Proteomes" id="UP000824890">
    <property type="component" value="Unassembled WGS sequence"/>
</dbReference>
<proteinExistence type="predicted"/>
<evidence type="ECO:0000256" key="1">
    <source>
        <dbReference type="SAM" id="MobiDB-lite"/>
    </source>
</evidence>
<accession>A0ABQ8BEL4</accession>
<feature type="compositionally biased region" description="Polar residues" evidence="1">
    <location>
        <begin position="28"/>
        <end position="44"/>
    </location>
</feature>